<dbReference type="FunFam" id="1.10.238.10:FF:000089">
    <property type="entry name" value="calmodulin-like protein 3"/>
    <property type="match status" value="1"/>
</dbReference>
<dbReference type="Pfam" id="PF13499">
    <property type="entry name" value="EF-hand_7"/>
    <property type="match status" value="2"/>
</dbReference>
<dbReference type="InterPro" id="IPR018247">
    <property type="entry name" value="EF_Hand_1_Ca_BS"/>
</dbReference>
<evidence type="ECO:0000256" key="3">
    <source>
        <dbReference type="ARBA" id="ARBA00022737"/>
    </source>
</evidence>
<dbReference type="PANTHER" id="PTHR10891">
    <property type="entry name" value="EF-HAND CALCIUM-BINDING DOMAIN CONTAINING PROTEIN"/>
    <property type="match status" value="1"/>
</dbReference>
<dbReference type="InterPro" id="IPR039647">
    <property type="entry name" value="EF_hand_pair_protein_CML-like"/>
</dbReference>
<protein>
    <submittedName>
        <fullName evidence="6">Putative calmodulin-like protein 1</fullName>
    </submittedName>
</protein>
<dbReference type="InterPro" id="IPR002048">
    <property type="entry name" value="EF_hand_dom"/>
</dbReference>
<feature type="domain" description="EF-hand" evidence="5">
    <location>
        <begin position="37"/>
        <end position="72"/>
    </location>
</feature>
<dbReference type="InterPro" id="IPR011992">
    <property type="entry name" value="EF-hand-dom_pair"/>
</dbReference>
<dbReference type="SUPFAM" id="SSF47473">
    <property type="entry name" value="EF-hand"/>
    <property type="match status" value="1"/>
</dbReference>
<dbReference type="AlphaFoldDB" id="A0A5B7C0J6"/>
<organism evidence="6">
    <name type="scientific">Davidia involucrata</name>
    <name type="common">Dove tree</name>
    <dbReference type="NCBI Taxonomy" id="16924"/>
    <lineage>
        <taxon>Eukaryota</taxon>
        <taxon>Viridiplantae</taxon>
        <taxon>Streptophyta</taxon>
        <taxon>Embryophyta</taxon>
        <taxon>Tracheophyta</taxon>
        <taxon>Spermatophyta</taxon>
        <taxon>Magnoliopsida</taxon>
        <taxon>eudicotyledons</taxon>
        <taxon>Gunneridae</taxon>
        <taxon>Pentapetalae</taxon>
        <taxon>asterids</taxon>
        <taxon>Cornales</taxon>
        <taxon>Nyssaceae</taxon>
        <taxon>Davidia</taxon>
    </lineage>
</organism>
<dbReference type="PROSITE" id="PS50222">
    <property type="entry name" value="EF_HAND_2"/>
    <property type="match status" value="4"/>
</dbReference>
<feature type="domain" description="EF-hand" evidence="5">
    <location>
        <begin position="73"/>
        <end position="107"/>
    </location>
</feature>
<name>A0A5B7C0J6_DAVIN</name>
<evidence type="ECO:0000313" key="6">
    <source>
        <dbReference type="EMBL" id="MPA73731.1"/>
    </source>
</evidence>
<dbReference type="Gene3D" id="1.10.238.10">
    <property type="entry name" value="EF-hand"/>
    <property type="match status" value="2"/>
</dbReference>
<proteinExistence type="predicted"/>
<keyword evidence="4" id="KW-0106">Calcium</keyword>
<feature type="domain" description="EF-hand" evidence="5">
    <location>
        <begin position="108"/>
        <end position="143"/>
    </location>
</feature>
<dbReference type="SMART" id="SM00054">
    <property type="entry name" value="EFh"/>
    <property type="match status" value="4"/>
</dbReference>
<keyword evidence="2" id="KW-0479">Metal-binding</keyword>
<sequence>MSFLEFQYNISKRKFLRKPTLMFSRDGQDSGLPVYQPNQNEIKQVFDKIDSNKDGKISPEDYEAILRALGEQRATREVVKIFELADLDRDGFINFEEFLEVHKRGGGVKRMDIQSAFRAIDLDGNGKISAEEVFELLRRLGEKCSLQDCQRMVRAVDTKGDGVIDMVEFMTMMNHTMKLG</sequence>
<feature type="domain" description="EF-hand" evidence="5">
    <location>
        <begin position="144"/>
        <end position="179"/>
    </location>
</feature>
<evidence type="ECO:0000259" key="5">
    <source>
        <dbReference type="PROSITE" id="PS50222"/>
    </source>
</evidence>
<dbReference type="GO" id="GO:0005737">
    <property type="term" value="C:cytoplasm"/>
    <property type="evidence" value="ECO:0007669"/>
    <property type="project" value="UniProtKB-ARBA"/>
</dbReference>
<evidence type="ECO:0000256" key="4">
    <source>
        <dbReference type="ARBA" id="ARBA00022837"/>
    </source>
</evidence>
<evidence type="ECO:0000256" key="2">
    <source>
        <dbReference type="ARBA" id="ARBA00022723"/>
    </source>
</evidence>
<keyword evidence="3" id="KW-0677">Repeat</keyword>
<comment type="function">
    <text evidence="1">Potential calcium sensor.</text>
</comment>
<dbReference type="EMBL" id="GHES01043172">
    <property type="protein sequence ID" value="MPA73731.1"/>
    <property type="molecule type" value="Transcribed_RNA"/>
</dbReference>
<dbReference type="GO" id="GO:0005509">
    <property type="term" value="F:calcium ion binding"/>
    <property type="evidence" value="ECO:0007669"/>
    <property type="project" value="InterPro"/>
</dbReference>
<dbReference type="PROSITE" id="PS00018">
    <property type="entry name" value="EF_HAND_1"/>
    <property type="match status" value="2"/>
</dbReference>
<reference evidence="6" key="1">
    <citation type="submission" date="2019-08" db="EMBL/GenBank/DDBJ databases">
        <title>Reference gene set and small RNA set construction with multiple tissues from Davidia involucrata Baill.</title>
        <authorList>
            <person name="Yang H."/>
            <person name="Zhou C."/>
            <person name="Li G."/>
            <person name="Wang J."/>
            <person name="Gao P."/>
            <person name="Wang M."/>
            <person name="Wang R."/>
            <person name="Zhao Y."/>
        </authorList>
    </citation>
    <scope>NUCLEOTIDE SEQUENCE</scope>
    <source>
        <tissue evidence="6">Mixed with DoveR01_LX</tissue>
    </source>
</reference>
<gene>
    <name evidence="6" type="ORF">Din_043172</name>
</gene>
<evidence type="ECO:0000256" key="1">
    <source>
        <dbReference type="ARBA" id="ARBA00003291"/>
    </source>
</evidence>
<accession>A0A5B7C0J6</accession>